<evidence type="ECO:0000259" key="14">
    <source>
        <dbReference type="PROSITE" id="PS51873"/>
    </source>
</evidence>
<dbReference type="InterPro" id="IPR031127">
    <property type="entry name" value="E3_UB_ligase_RBR"/>
</dbReference>
<protein>
    <recommendedName>
        <fullName evidence="5">RBR-type E3 ubiquitin transferase</fullName>
        <ecNumber evidence="5">2.3.2.31</ecNumber>
    </recommendedName>
</protein>
<evidence type="ECO:0000313" key="17">
    <source>
        <dbReference type="Proteomes" id="UP000215914"/>
    </source>
</evidence>
<dbReference type="GO" id="GO:0000151">
    <property type="term" value="C:ubiquitin ligase complex"/>
    <property type="evidence" value="ECO:0000318"/>
    <property type="project" value="GO_Central"/>
</dbReference>
<dbReference type="InterPro" id="IPR001841">
    <property type="entry name" value="Znf_RING"/>
</dbReference>
<evidence type="ECO:0000256" key="6">
    <source>
        <dbReference type="ARBA" id="ARBA00022679"/>
    </source>
</evidence>
<dbReference type="GO" id="GO:0006511">
    <property type="term" value="P:ubiquitin-dependent protein catabolic process"/>
    <property type="evidence" value="ECO:0000318"/>
    <property type="project" value="GO_Central"/>
</dbReference>
<evidence type="ECO:0000259" key="13">
    <source>
        <dbReference type="PROSITE" id="PS50089"/>
    </source>
</evidence>
<dbReference type="GO" id="GO:0061630">
    <property type="term" value="F:ubiquitin protein ligase activity"/>
    <property type="evidence" value="ECO:0000318"/>
    <property type="project" value="GO_Central"/>
</dbReference>
<dbReference type="PROSITE" id="PS50089">
    <property type="entry name" value="ZF_RING_2"/>
    <property type="match status" value="1"/>
</dbReference>
<sequence>MMLKELQMECKICFEKHDPWQMFKNSTCAHSFCYDCTTQHATTKIQEKHKTIACPETSCTSTLDINTLRLIIPKETLIKWDEFLCESTILDSQKLYCPFTNCSVLLINDETRNSVTRTDCPVCRRPFCAVCRVPWHSEFSCKEFGKLKEKKEDKLAVALAKKKKWKKCPNCNFYVEKVVGCIHITCRCKCDFCYNCGAMWNLYHGCGQRSSRLWRWWCRVSSTFLRVQNRF</sequence>
<dbReference type="Pfam" id="PF01485">
    <property type="entry name" value="IBR"/>
    <property type="match status" value="2"/>
</dbReference>
<keyword evidence="11" id="KW-0862">Zinc</keyword>
<reference evidence="16" key="2">
    <citation type="submission" date="2017-02" db="EMBL/GenBank/DDBJ databases">
        <title>Sunflower complete genome.</title>
        <authorList>
            <person name="Langlade N."/>
            <person name="Munos S."/>
        </authorList>
    </citation>
    <scope>NUCLEOTIDE SEQUENCE [LARGE SCALE GENOMIC DNA]</scope>
    <source>
        <tissue evidence="16">Leaves</tissue>
    </source>
</reference>
<reference evidence="15" key="3">
    <citation type="submission" date="2020-06" db="EMBL/GenBank/DDBJ databases">
        <title>Helianthus annuus Genome sequencing and assembly Release 2.</title>
        <authorList>
            <person name="Gouzy J."/>
            <person name="Langlade N."/>
            <person name="Munos S."/>
        </authorList>
    </citation>
    <scope>NUCLEOTIDE SEQUENCE</scope>
    <source>
        <tissue evidence="15">Leaves</tissue>
    </source>
</reference>
<evidence type="ECO:0000256" key="8">
    <source>
        <dbReference type="ARBA" id="ARBA00022737"/>
    </source>
</evidence>
<evidence type="ECO:0000256" key="2">
    <source>
        <dbReference type="ARBA" id="ARBA00001947"/>
    </source>
</evidence>
<evidence type="ECO:0000313" key="16">
    <source>
        <dbReference type="EMBL" id="OTG19490.1"/>
    </source>
</evidence>
<dbReference type="SMART" id="SM00647">
    <property type="entry name" value="IBR"/>
    <property type="match status" value="2"/>
</dbReference>
<keyword evidence="6" id="KW-0808">Transferase</keyword>
<dbReference type="SUPFAM" id="SSF57850">
    <property type="entry name" value="RING/U-box"/>
    <property type="match status" value="3"/>
</dbReference>
<evidence type="ECO:0000313" key="15">
    <source>
        <dbReference type="EMBL" id="KAF5796543.1"/>
    </source>
</evidence>
<dbReference type="PANTHER" id="PTHR11685">
    <property type="entry name" value="RBR FAMILY RING FINGER AND IBR DOMAIN-CONTAINING"/>
    <property type="match status" value="1"/>
</dbReference>
<dbReference type="Gene3D" id="3.30.40.10">
    <property type="entry name" value="Zinc/RING finger domain, C3HC4 (zinc finger)"/>
    <property type="match status" value="1"/>
</dbReference>
<feature type="domain" description="RING-type" evidence="14">
    <location>
        <begin position="6"/>
        <end position="217"/>
    </location>
</feature>
<dbReference type="InterPro" id="IPR013083">
    <property type="entry name" value="Znf_RING/FYVE/PHD"/>
</dbReference>
<dbReference type="Gramene" id="mRNA:HanXRQr2_Chr08g0352741">
    <property type="protein sequence ID" value="CDS:HanXRQr2_Chr08g0352741.1"/>
    <property type="gene ID" value="HanXRQr2_Chr08g0352741"/>
</dbReference>
<dbReference type="STRING" id="4232.A0A251U813"/>
<dbReference type="EMBL" id="CM007897">
    <property type="protein sequence ID" value="OTG19490.1"/>
    <property type="molecule type" value="Genomic_DNA"/>
</dbReference>
<comment type="function">
    <text evidence="3">Might act as an E3 ubiquitin-protein ligase, or as part of E3 complex, which accepts ubiquitin from specific E2 ubiquitin-conjugating enzymes and then transfers it to substrates.</text>
</comment>
<keyword evidence="16" id="KW-0436">Ligase</keyword>
<comment type="similarity">
    <text evidence="4">Belongs to the RBR family. Ariadne subfamily.</text>
</comment>
<dbReference type="GO" id="GO:0005737">
    <property type="term" value="C:cytoplasm"/>
    <property type="evidence" value="ECO:0000318"/>
    <property type="project" value="GO_Central"/>
</dbReference>
<dbReference type="CDD" id="cd22582">
    <property type="entry name" value="BRcat_RBR_unk"/>
    <property type="match status" value="1"/>
</dbReference>
<dbReference type="PROSITE" id="PS51873">
    <property type="entry name" value="TRIAD"/>
    <property type="match status" value="1"/>
</dbReference>
<name>A0A251U813_HELAN</name>
<keyword evidence="17" id="KW-1185">Reference proteome</keyword>
<evidence type="ECO:0000256" key="4">
    <source>
        <dbReference type="ARBA" id="ARBA00005884"/>
    </source>
</evidence>
<dbReference type="EMBL" id="MNCJ02000323">
    <property type="protein sequence ID" value="KAF5796543.1"/>
    <property type="molecule type" value="Genomic_DNA"/>
</dbReference>
<dbReference type="Gene3D" id="1.20.120.1750">
    <property type="match status" value="1"/>
</dbReference>
<dbReference type="GO" id="GO:0016874">
    <property type="term" value="F:ligase activity"/>
    <property type="evidence" value="ECO:0007669"/>
    <property type="project" value="UniProtKB-KW"/>
</dbReference>
<dbReference type="InParanoid" id="A0A251U813"/>
<evidence type="ECO:0000256" key="7">
    <source>
        <dbReference type="ARBA" id="ARBA00022723"/>
    </source>
</evidence>
<evidence type="ECO:0000256" key="12">
    <source>
        <dbReference type="PROSITE-ProRule" id="PRU00175"/>
    </source>
</evidence>
<dbReference type="CDD" id="cd22584">
    <property type="entry name" value="Rcat_RBR_unk"/>
    <property type="match status" value="1"/>
</dbReference>
<dbReference type="AlphaFoldDB" id="A0A251U813"/>
<evidence type="ECO:0000256" key="10">
    <source>
        <dbReference type="ARBA" id="ARBA00022786"/>
    </source>
</evidence>
<evidence type="ECO:0000256" key="5">
    <source>
        <dbReference type="ARBA" id="ARBA00012251"/>
    </source>
</evidence>
<accession>A0A251U813</accession>
<gene>
    <name evidence="16" type="ORF">HannXRQ_Chr08g0234671</name>
    <name evidence="15" type="ORF">HanXRQr2_Chr08g0352741</name>
</gene>
<keyword evidence="8" id="KW-0677">Repeat</keyword>
<evidence type="ECO:0000256" key="9">
    <source>
        <dbReference type="ARBA" id="ARBA00022771"/>
    </source>
</evidence>
<evidence type="ECO:0000256" key="1">
    <source>
        <dbReference type="ARBA" id="ARBA00001798"/>
    </source>
</evidence>
<proteinExistence type="inferred from homology"/>
<dbReference type="OMA" id="MFKNSTC"/>
<organism evidence="16 17">
    <name type="scientific">Helianthus annuus</name>
    <name type="common">Common sunflower</name>
    <dbReference type="NCBI Taxonomy" id="4232"/>
    <lineage>
        <taxon>Eukaryota</taxon>
        <taxon>Viridiplantae</taxon>
        <taxon>Streptophyta</taxon>
        <taxon>Embryophyta</taxon>
        <taxon>Tracheophyta</taxon>
        <taxon>Spermatophyta</taxon>
        <taxon>Magnoliopsida</taxon>
        <taxon>eudicotyledons</taxon>
        <taxon>Gunneridae</taxon>
        <taxon>Pentapetalae</taxon>
        <taxon>asterids</taxon>
        <taxon>campanulids</taxon>
        <taxon>Asterales</taxon>
        <taxon>Asteraceae</taxon>
        <taxon>Asteroideae</taxon>
        <taxon>Heliantheae alliance</taxon>
        <taxon>Heliantheae</taxon>
        <taxon>Helianthus</taxon>
    </lineage>
</organism>
<dbReference type="EC" id="2.3.2.31" evidence="5"/>
<feature type="domain" description="RING-type" evidence="13">
    <location>
        <begin position="10"/>
        <end position="55"/>
    </location>
</feature>
<dbReference type="FunFam" id="3.30.40.10:FF:000230">
    <property type="entry name" value="RBR-type E3 ubiquitin transferase"/>
    <property type="match status" value="1"/>
</dbReference>
<dbReference type="GO" id="GO:0008270">
    <property type="term" value="F:zinc ion binding"/>
    <property type="evidence" value="ECO:0007669"/>
    <property type="project" value="UniProtKB-KW"/>
</dbReference>
<comment type="catalytic activity">
    <reaction evidence="1">
        <text>[E2 ubiquitin-conjugating enzyme]-S-ubiquitinyl-L-cysteine + [acceptor protein]-L-lysine = [E2 ubiquitin-conjugating enzyme]-L-cysteine + [acceptor protein]-N(6)-ubiquitinyl-L-lysine.</text>
        <dbReference type="EC" id="2.3.2.31"/>
    </reaction>
</comment>
<keyword evidence="9 12" id="KW-0863">Zinc-finger</keyword>
<keyword evidence="7" id="KW-0479">Metal-binding</keyword>
<keyword evidence="10" id="KW-0833">Ubl conjugation pathway</keyword>
<reference evidence="15 17" key="1">
    <citation type="journal article" date="2017" name="Nature">
        <title>The sunflower genome provides insights into oil metabolism, flowering and Asterid evolution.</title>
        <authorList>
            <person name="Badouin H."/>
            <person name="Gouzy J."/>
            <person name="Grassa C.J."/>
            <person name="Murat F."/>
            <person name="Staton S.E."/>
            <person name="Cottret L."/>
            <person name="Lelandais-Briere C."/>
            <person name="Owens G.L."/>
            <person name="Carrere S."/>
            <person name="Mayjonade B."/>
            <person name="Legrand L."/>
            <person name="Gill N."/>
            <person name="Kane N.C."/>
            <person name="Bowers J.E."/>
            <person name="Hubner S."/>
            <person name="Bellec A."/>
            <person name="Berard A."/>
            <person name="Berges H."/>
            <person name="Blanchet N."/>
            <person name="Boniface M.C."/>
            <person name="Brunel D."/>
            <person name="Catrice O."/>
            <person name="Chaidir N."/>
            <person name="Claudel C."/>
            <person name="Donnadieu C."/>
            <person name="Faraut T."/>
            <person name="Fievet G."/>
            <person name="Helmstetter N."/>
            <person name="King M."/>
            <person name="Knapp S.J."/>
            <person name="Lai Z."/>
            <person name="Le Paslier M.C."/>
            <person name="Lippi Y."/>
            <person name="Lorenzon L."/>
            <person name="Mandel J.R."/>
            <person name="Marage G."/>
            <person name="Marchand G."/>
            <person name="Marquand E."/>
            <person name="Bret-Mestries E."/>
            <person name="Morien E."/>
            <person name="Nambeesan S."/>
            <person name="Nguyen T."/>
            <person name="Pegot-Espagnet P."/>
            <person name="Pouilly N."/>
            <person name="Raftis F."/>
            <person name="Sallet E."/>
            <person name="Schiex T."/>
            <person name="Thomas J."/>
            <person name="Vandecasteele C."/>
            <person name="Vares D."/>
            <person name="Vear F."/>
            <person name="Vautrin S."/>
            <person name="Crespi M."/>
            <person name="Mangin B."/>
            <person name="Burke J.M."/>
            <person name="Salse J."/>
            <person name="Munos S."/>
            <person name="Vincourt P."/>
            <person name="Rieseberg L.H."/>
            <person name="Langlade N.B."/>
        </authorList>
    </citation>
    <scope>NUCLEOTIDE SEQUENCE [LARGE SCALE GENOMIC DNA]</scope>
    <source>
        <strain evidence="17">cv. SF193</strain>
        <tissue evidence="15">Leaves</tissue>
    </source>
</reference>
<dbReference type="InterPro" id="IPR044066">
    <property type="entry name" value="TRIAD_supradom"/>
</dbReference>
<dbReference type="InterPro" id="IPR002867">
    <property type="entry name" value="IBR_dom"/>
</dbReference>
<dbReference type="GO" id="GO:0016567">
    <property type="term" value="P:protein ubiquitination"/>
    <property type="evidence" value="ECO:0007669"/>
    <property type="project" value="UniProtKB-UniPathway"/>
</dbReference>
<comment type="cofactor">
    <cofactor evidence="2">
        <name>Zn(2+)</name>
        <dbReference type="ChEBI" id="CHEBI:29105"/>
    </cofactor>
</comment>
<dbReference type="Proteomes" id="UP000215914">
    <property type="component" value="Chromosome 8"/>
</dbReference>
<dbReference type="UniPathway" id="UPA00143"/>
<evidence type="ECO:0000256" key="3">
    <source>
        <dbReference type="ARBA" id="ARBA00003976"/>
    </source>
</evidence>
<evidence type="ECO:0000256" key="11">
    <source>
        <dbReference type="ARBA" id="ARBA00022833"/>
    </source>
</evidence>
<dbReference type="GO" id="GO:0031624">
    <property type="term" value="F:ubiquitin conjugating enzyme binding"/>
    <property type="evidence" value="ECO:0000318"/>
    <property type="project" value="GO_Central"/>
</dbReference>